<dbReference type="Proteomes" id="UP000007360">
    <property type="component" value="Unassembled WGS sequence"/>
</dbReference>
<gene>
    <name evidence="1" type="ORF">A994_00500</name>
</gene>
<name>K2RVB7_METFP</name>
<comment type="caution">
    <text evidence="1">The sequence shown here is derived from an EMBL/GenBank/DDBJ whole genome shotgun (WGS) entry which is preliminary data.</text>
</comment>
<evidence type="ECO:0000313" key="2">
    <source>
        <dbReference type="Proteomes" id="UP000007360"/>
    </source>
</evidence>
<organism evidence="1 2">
    <name type="scientific">Methanobacterium formicicum (strain DSM 3637 / PP1)</name>
    <dbReference type="NCBI Taxonomy" id="1204725"/>
    <lineage>
        <taxon>Archaea</taxon>
        <taxon>Methanobacteriati</taxon>
        <taxon>Methanobacteriota</taxon>
        <taxon>Methanomada group</taxon>
        <taxon>Methanobacteria</taxon>
        <taxon>Methanobacteriales</taxon>
        <taxon>Methanobacteriaceae</taxon>
        <taxon>Methanobacterium</taxon>
    </lineage>
</organism>
<keyword evidence="2" id="KW-1185">Reference proteome</keyword>
<evidence type="ECO:0000313" key="1">
    <source>
        <dbReference type="EMBL" id="EKF86720.1"/>
    </source>
</evidence>
<sequence>MDAQFSMDKEKLAFYALEEGEVDYSHIFSKPDKRVVNVLSTSKSVDEVMNIIPTTL</sequence>
<dbReference type="RefSeq" id="WP_004029276.1">
    <property type="nucleotide sequence ID" value="NZ_AMPO01000001.1"/>
</dbReference>
<reference evidence="1 2" key="1">
    <citation type="journal article" date="2012" name="J. Bacteriol.">
        <title>Draft genome sequence of Methanobacterium formicicum DSM 3637, an archaebacterium isolated from the methane producer amoeba Pelomyxa palustris.</title>
        <authorList>
            <person name="Gutierrez G."/>
        </authorList>
    </citation>
    <scope>NUCLEOTIDE SEQUENCE [LARGE SCALE GENOMIC DNA]</scope>
    <source>
        <strain evidence="2">DSM 3637 / PP1</strain>
    </source>
</reference>
<dbReference type="EMBL" id="AMPO01000001">
    <property type="protein sequence ID" value="EKF86720.1"/>
    <property type="molecule type" value="Genomic_DNA"/>
</dbReference>
<accession>K2RVB7</accession>
<dbReference type="AlphaFoldDB" id="K2RVB7"/>
<protein>
    <submittedName>
        <fullName evidence="1">Transglutaminase domain-containing protein</fullName>
    </submittedName>
</protein>
<dbReference type="PATRIC" id="fig|1204725.3.peg.98"/>
<proteinExistence type="predicted"/>